<name>A0A8W8K809_MAGGI</name>
<comment type="subcellular location">
    <subcellularLocation>
        <location evidence="1">Cytoplasm</location>
        <location evidence="1">Cytosol</location>
    </subcellularLocation>
</comment>
<evidence type="ECO:0000256" key="1">
    <source>
        <dbReference type="ARBA" id="ARBA00004514"/>
    </source>
</evidence>
<comment type="function">
    <text evidence="8">Catalyzes the reduction of prostaglandin-ethanolamide H(2) (prostamide H(2)) to prostamide F(2alpha) with NADPH as proton donor. Also able to reduce prostaglandin H(2) to prostaglandin F(2alpha).</text>
</comment>
<keyword evidence="5" id="KW-0521">NADP</keyword>
<keyword evidence="2" id="KW-0963">Cytoplasm</keyword>
<evidence type="ECO:0000256" key="11">
    <source>
        <dbReference type="ARBA" id="ARBA00040768"/>
    </source>
</evidence>
<organism evidence="15 16">
    <name type="scientific">Magallana gigas</name>
    <name type="common">Pacific oyster</name>
    <name type="synonym">Crassostrea gigas</name>
    <dbReference type="NCBI Taxonomy" id="29159"/>
    <lineage>
        <taxon>Eukaryota</taxon>
        <taxon>Metazoa</taxon>
        <taxon>Spiralia</taxon>
        <taxon>Lophotrochozoa</taxon>
        <taxon>Mollusca</taxon>
        <taxon>Bivalvia</taxon>
        <taxon>Autobranchia</taxon>
        <taxon>Pteriomorphia</taxon>
        <taxon>Ostreida</taxon>
        <taxon>Ostreoidea</taxon>
        <taxon>Ostreidae</taxon>
        <taxon>Magallana</taxon>
    </lineage>
</organism>
<dbReference type="AlphaFoldDB" id="A0A8W8K809"/>
<evidence type="ECO:0000256" key="14">
    <source>
        <dbReference type="ARBA" id="ARBA00048626"/>
    </source>
</evidence>
<dbReference type="EnsemblMetazoa" id="G22812.1">
    <property type="protein sequence ID" value="G22812.1:cds"/>
    <property type="gene ID" value="G22812"/>
</dbReference>
<dbReference type="CDD" id="cd02970">
    <property type="entry name" value="PRX_like2"/>
    <property type="match status" value="1"/>
</dbReference>
<dbReference type="GO" id="GO:0005829">
    <property type="term" value="C:cytosol"/>
    <property type="evidence" value="ECO:0007669"/>
    <property type="project" value="UniProtKB-SubCell"/>
</dbReference>
<evidence type="ECO:0000256" key="12">
    <source>
        <dbReference type="ARBA" id="ARBA00041838"/>
    </source>
</evidence>
<evidence type="ECO:0000313" key="15">
    <source>
        <dbReference type="EnsemblMetazoa" id="G22812.1:cds"/>
    </source>
</evidence>
<dbReference type="InterPro" id="IPR032801">
    <property type="entry name" value="PXL2A/B/C"/>
</dbReference>
<comment type="catalytic activity">
    <reaction evidence="14">
        <text>prostamide F2alpha + [thioredoxin]-disulfide = prostamide H2 + [thioredoxin]-dithiol</text>
        <dbReference type="Rhea" id="RHEA:26373"/>
        <dbReference type="Rhea" id="RHEA-COMP:10698"/>
        <dbReference type="Rhea" id="RHEA-COMP:10700"/>
        <dbReference type="ChEBI" id="CHEBI:29950"/>
        <dbReference type="ChEBI" id="CHEBI:50058"/>
        <dbReference type="ChEBI" id="CHEBI:53081"/>
        <dbReference type="ChEBI" id="CHEBI:53082"/>
        <dbReference type="EC" id="1.11.1.20"/>
    </reaction>
</comment>
<dbReference type="FunFam" id="3.40.30.10:FF:000243">
    <property type="entry name" value="Prostamide/prostaglandin F synthase"/>
    <property type="match status" value="1"/>
</dbReference>
<evidence type="ECO:0000256" key="7">
    <source>
        <dbReference type="ARBA" id="ARBA00023098"/>
    </source>
</evidence>
<accession>A0A8W8K809</accession>
<dbReference type="Proteomes" id="UP000005408">
    <property type="component" value="Unassembled WGS sequence"/>
</dbReference>
<evidence type="ECO:0000256" key="2">
    <source>
        <dbReference type="ARBA" id="ARBA00022490"/>
    </source>
</evidence>
<evidence type="ECO:0000256" key="3">
    <source>
        <dbReference type="ARBA" id="ARBA00022516"/>
    </source>
</evidence>
<evidence type="ECO:0000256" key="8">
    <source>
        <dbReference type="ARBA" id="ARBA00037117"/>
    </source>
</evidence>
<keyword evidence="6" id="KW-0560">Oxidoreductase</keyword>
<dbReference type="Pfam" id="PF13911">
    <property type="entry name" value="AhpC-TSA_2"/>
    <property type="match status" value="1"/>
</dbReference>
<keyword evidence="7" id="KW-0443">Lipid metabolism</keyword>
<reference evidence="15" key="1">
    <citation type="submission" date="2022-08" db="UniProtKB">
        <authorList>
            <consortium name="EnsemblMetazoa"/>
        </authorList>
    </citation>
    <scope>IDENTIFICATION</scope>
    <source>
        <strain evidence="15">05x7-T-G4-1.051#20</strain>
    </source>
</reference>
<sequence length="140" mass="15623">FCRLSAKQLSLIKPQLDANNVRLVGIGLEEVGLEQFIQGDFFNGELYIDTKKQCYKKLGFKRLNVLSIFPSVLSKSSREALNKAKQENISGDFRGDGFQNGGTLVVAPGGEVLVSYKQENPSDHMDIQEIFRVLGIKEEL</sequence>
<keyword evidence="16" id="KW-1185">Reference proteome</keyword>
<evidence type="ECO:0000256" key="13">
    <source>
        <dbReference type="ARBA" id="ARBA00047917"/>
    </source>
</evidence>
<protein>
    <recommendedName>
        <fullName evidence="11">Prostamide/prostaglandin F synthase</fullName>
        <ecNumber evidence="10">1.11.1.20</ecNumber>
    </recommendedName>
    <alternativeName>
        <fullName evidence="12">Peroxiredoxin-like 2B</fullName>
    </alternativeName>
</protein>
<dbReference type="GO" id="GO:0047017">
    <property type="term" value="F:prostaglandin F synthase activity"/>
    <property type="evidence" value="ECO:0007669"/>
    <property type="project" value="TreeGrafter"/>
</dbReference>
<dbReference type="GO" id="GO:0001516">
    <property type="term" value="P:prostaglandin biosynthetic process"/>
    <property type="evidence" value="ECO:0007669"/>
    <property type="project" value="TreeGrafter"/>
</dbReference>
<evidence type="ECO:0000256" key="4">
    <source>
        <dbReference type="ARBA" id="ARBA00022832"/>
    </source>
</evidence>
<evidence type="ECO:0000313" key="16">
    <source>
        <dbReference type="Proteomes" id="UP000005408"/>
    </source>
</evidence>
<comment type="similarity">
    <text evidence="9">Belongs to the peroxiredoxin-like PRXL2 family. Prostamide/prostaglandin F synthase subfamily.</text>
</comment>
<dbReference type="Gene3D" id="3.40.30.10">
    <property type="entry name" value="Glutaredoxin"/>
    <property type="match status" value="1"/>
</dbReference>
<keyword evidence="3" id="KW-0444">Lipid biosynthesis</keyword>
<evidence type="ECO:0000256" key="9">
    <source>
        <dbReference type="ARBA" id="ARBA00037965"/>
    </source>
</evidence>
<evidence type="ECO:0000256" key="6">
    <source>
        <dbReference type="ARBA" id="ARBA00023002"/>
    </source>
</evidence>
<comment type="catalytic activity">
    <reaction evidence="13">
        <text>prostaglandin H2 + [thioredoxin]-dithiol = prostaglandin F2alpha + [thioredoxin]-disulfide</text>
        <dbReference type="Rhea" id="RHEA:28214"/>
        <dbReference type="Rhea" id="RHEA-COMP:10698"/>
        <dbReference type="Rhea" id="RHEA-COMP:10700"/>
        <dbReference type="ChEBI" id="CHEBI:29950"/>
        <dbReference type="ChEBI" id="CHEBI:50058"/>
        <dbReference type="ChEBI" id="CHEBI:57404"/>
        <dbReference type="ChEBI" id="CHEBI:57405"/>
        <dbReference type="EC" id="1.11.1.20"/>
    </reaction>
</comment>
<keyword evidence="4" id="KW-0276">Fatty acid metabolism</keyword>
<dbReference type="PANTHER" id="PTHR28630">
    <property type="match status" value="1"/>
</dbReference>
<dbReference type="PANTHER" id="PTHR28630:SF29">
    <property type="entry name" value="PROSTAMIDE_PROSTAGLANDIN F SYNTHASE"/>
    <property type="match status" value="1"/>
</dbReference>
<proteinExistence type="inferred from homology"/>
<dbReference type="EC" id="1.11.1.20" evidence="10"/>
<evidence type="ECO:0000256" key="10">
    <source>
        <dbReference type="ARBA" id="ARBA00039126"/>
    </source>
</evidence>
<evidence type="ECO:0000256" key="5">
    <source>
        <dbReference type="ARBA" id="ARBA00022857"/>
    </source>
</evidence>